<keyword evidence="1" id="KW-0812">Transmembrane</keyword>
<evidence type="ECO:0000313" key="2">
    <source>
        <dbReference type="EMBL" id="KRL83349.1"/>
    </source>
</evidence>
<evidence type="ECO:0008006" key="4">
    <source>
        <dbReference type="Google" id="ProtNLM"/>
    </source>
</evidence>
<evidence type="ECO:0000256" key="1">
    <source>
        <dbReference type="SAM" id="Phobius"/>
    </source>
</evidence>
<feature type="transmembrane region" description="Helical" evidence="1">
    <location>
        <begin position="172"/>
        <end position="193"/>
    </location>
</feature>
<feature type="transmembrane region" description="Helical" evidence="1">
    <location>
        <begin position="200"/>
        <end position="224"/>
    </location>
</feature>
<accession>A0A0R1TXR2</accession>
<dbReference type="Proteomes" id="UP000051324">
    <property type="component" value="Unassembled WGS sequence"/>
</dbReference>
<comment type="caution">
    <text evidence="2">The sequence shown here is derived from an EMBL/GenBank/DDBJ whole genome shotgun (WGS) entry which is preliminary data.</text>
</comment>
<feature type="transmembrane region" description="Helical" evidence="1">
    <location>
        <begin position="244"/>
        <end position="269"/>
    </location>
</feature>
<dbReference type="Pfam" id="PF07907">
    <property type="entry name" value="YibE_F"/>
    <property type="match status" value="1"/>
</dbReference>
<gene>
    <name evidence="2" type="ORF">FC32_GL000599</name>
</gene>
<dbReference type="OrthoDB" id="5753718at2"/>
<proteinExistence type="predicted"/>
<dbReference type="eggNOG" id="COG5438">
    <property type="taxonomic scope" value="Bacteria"/>
</dbReference>
<organism evidence="2 3">
    <name type="scientific">Ligilactobacillus apodemi DSM 16634 = JCM 16172</name>
    <dbReference type="NCBI Taxonomy" id="1423724"/>
    <lineage>
        <taxon>Bacteria</taxon>
        <taxon>Bacillati</taxon>
        <taxon>Bacillota</taxon>
        <taxon>Bacilli</taxon>
        <taxon>Lactobacillales</taxon>
        <taxon>Lactobacillaceae</taxon>
        <taxon>Ligilactobacillus</taxon>
    </lineage>
</organism>
<reference evidence="2 3" key="1">
    <citation type="journal article" date="2015" name="Genome Announc.">
        <title>Expanding the biotechnology potential of lactobacilli through comparative genomics of 213 strains and associated genera.</title>
        <authorList>
            <person name="Sun Z."/>
            <person name="Harris H.M."/>
            <person name="McCann A."/>
            <person name="Guo C."/>
            <person name="Argimon S."/>
            <person name="Zhang W."/>
            <person name="Yang X."/>
            <person name="Jeffery I.B."/>
            <person name="Cooney J.C."/>
            <person name="Kagawa T.F."/>
            <person name="Liu W."/>
            <person name="Song Y."/>
            <person name="Salvetti E."/>
            <person name="Wrobel A."/>
            <person name="Rasinkangas P."/>
            <person name="Parkhill J."/>
            <person name="Rea M.C."/>
            <person name="O'Sullivan O."/>
            <person name="Ritari J."/>
            <person name="Douillard F.P."/>
            <person name="Paul Ross R."/>
            <person name="Yang R."/>
            <person name="Briner A.E."/>
            <person name="Felis G.E."/>
            <person name="de Vos W.M."/>
            <person name="Barrangou R."/>
            <person name="Klaenhammer T.R."/>
            <person name="Caufield P.W."/>
            <person name="Cui Y."/>
            <person name="Zhang H."/>
            <person name="O'Toole P.W."/>
        </authorList>
    </citation>
    <scope>NUCLEOTIDE SEQUENCE [LARGE SCALE GENOMIC DNA]</scope>
    <source>
        <strain evidence="2 3">DSM 16634</strain>
    </source>
</reference>
<dbReference type="PANTHER" id="PTHR41771:SF1">
    <property type="entry name" value="MEMBRANE PROTEIN"/>
    <property type="match status" value="1"/>
</dbReference>
<evidence type="ECO:0000313" key="3">
    <source>
        <dbReference type="Proteomes" id="UP000051324"/>
    </source>
</evidence>
<feature type="transmembrane region" description="Helical" evidence="1">
    <location>
        <begin position="290"/>
        <end position="318"/>
    </location>
</feature>
<keyword evidence="3" id="KW-1185">Reference proteome</keyword>
<dbReference type="EMBL" id="AZFT01000053">
    <property type="protein sequence ID" value="KRL83349.1"/>
    <property type="molecule type" value="Genomic_DNA"/>
</dbReference>
<dbReference type="PANTHER" id="PTHR41771">
    <property type="entry name" value="MEMBRANE PROTEIN-RELATED"/>
    <property type="match status" value="1"/>
</dbReference>
<protein>
    <recommendedName>
        <fullName evidence="4">Multitransmembrane protein</fullName>
    </recommendedName>
</protein>
<feature type="transmembrane region" description="Helical" evidence="1">
    <location>
        <begin position="7"/>
        <end position="25"/>
    </location>
</feature>
<dbReference type="RefSeq" id="WP_025086478.1">
    <property type="nucleotide sequence ID" value="NZ_AZFT01000053.1"/>
</dbReference>
<dbReference type="STRING" id="1423724.FC32_GL000599"/>
<dbReference type="AlphaFoldDB" id="A0A0R1TXR2"/>
<feature type="transmembrane region" description="Helical" evidence="1">
    <location>
        <begin position="330"/>
        <end position="356"/>
    </location>
</feature>
<keyword evidence="1" id="KW-1133">Transmembrane helix</keyword>
<keyword evidence="1" id="KW-0472">Membrane</keyword>
<dbReference type="InterPro" id="IPR012507">
    <property type="entry name" value="YibE_F"/>
</dbReference>
<name>A0A0R1TXR2_9LACO</name>
<sequence>MQFKLKSMWHVALILLSGVILYFFVSNDEFLYQQPIGKVVAVKEEKPTKTTDVYNNSDETTRQHLTFEILNGKYKGKTVKISNTYSRSGGLDQKFRTGQKVFLDVYKKGNTLEATISDYKRDVYLVMFSWLVVVLLYLTMQFQGLRSLLSVLLNFVIFLFVVQLDVKLNLNNFFWIFAGAAIVFTALSLVLVIGFNWQCLVTFTSIFLGTTIALVIGCLALYATNSKGVHYEALDYATQSPQQLFLAATVIGLLGAVMDAATDIVSTLFEMKRSQPTIAKKQLFKSGQAVGRSIMGPLVNVLLLIFFAETFAMSVLYFRTGNSIPYTFEWTMALGVVQALISGIGIVLTIPIASFLSAQVLGGKRHVSD</sequence>
<feature type="transmembrane region" description="Helical" evidence="1">
    <location>
        <begin position="147"/>
        <end position="166"/>
    </location>
</feature>
<dbReference type="PATRIC" id="fig|1423724.4.peg.635"/>
<feature type="transmembrane region" description="Helical" evidence="1">
    <location>
        <begin position="123"/>
        <end position="140"/>
    </location>
</feature>